<comment type="caution">
    <text evidence="21">The sequence shown here is derived from an EMBL/GenBank/DDBJ whole genome shotgun (WGS) entry which is preliminary data.</text>
</comment>
<dbReference type="GO" id="GO:0005886">
    <property type="term" value="C:plasma membrane"/>
    <property type="evidence" value="ECO:0007669"/>
    <property type="project" value="UniProtKB-SubCell"/>
</dbReference>
<dbReference type="EMBL" id="JBEDUW010000007">
    <property type="protein sequence ID" value="KAK9910381.1"/>
    <property type="molecule type" value="Genomic_DNA"/>
</dbReference>
<comment type="catalytic activity">
    <reaction evidence="18">
        <text>L-threonyl-[protein] + ATP = O-phospho-L-threonyl-[protein] + ADP + H(+)</text>
        <dbReference type="Rhea" id="RHEA:46608"/>
        <dbReference type="Rhea" id="RHEA-COMP:11060"/>
        <dbReference type="Rhea" id="RHEA-COMP:11605"/>
        <dbReference type="ChEBI" id="CHEBI:15378"/>
        <dbReference type="ChEBI" id="CHEBI:30013"/>
        <dbReference type="ChEBI" id="CHEBI:30616"/>
        <dbReference type="ChEBI" id="CHEBI:61977"/>
        <dbReference type="ChEBI" id="CHEBI:456216"/>
        <dbReference type="EC" id="2.7.11.1"/>
    </reaction>
</comment>
<evidence type="ECO:0000259" key="20">
    <source>
        <dbReference type="PROSITE" id="PS50011"/>
    </source>
</evidence>
<evidence type="ECO:0000256" key="17">
    <source>
        <dbReference type="ARBA" id="ARBA00023180"/>
    </source>
</evidence>
<dbReference type="AlphaFoldDB" id="A0AAW1VQU8"/>
<keyword evidence="22" id="KW-1185">Reference proteome</keyword>
<evidence type="ECO:0000256" key="14">
    <source>
        <dbReference type="ARBA" id="ARBA00022989"/>
    </source>
</evidence>
<evidence type="ECO:0000256" key="12">
    <source>
        <dbReference type="ARBA" id="ARBA00022777"/>
    </source>
</evidence>
<keyword evidence="3" id="KW-1003">Cell membrane</keyword>
<dbReference type="EC" id="2.7.11.1" evidence="2"/>
<reference evidence="21 22" key="1">
    <citation type="journal article" date="2023" name="G3 (Bethesda)">
        <title>A chromosome-length genome assembly and annotation of blackberry (Rubus argutus, cv. 'Hillquist').</title>
        <authorList>
            <person name="Bruna T."/>
            <person name="Aryal R."/>
            <person name="Dudchenko O."/>
            <person name="Sargent D.J."/>
            <person name="Mead D."/>
            <person name="Buti M."/>
            <person name="Cavallini A."/>
            <person name="Hytonen T."/>
            <person name="Andres J."/>
            <person name="Pham M."/>
            <person name="Weisz D."/>
            <person name="Mascagni F."/>
            <person name="Usai G."/>
            <person name="Natali L."/>
            <person name="Bassil N."/>
            <person name="Fernandez G.E."/>
            <person name="Lomsadze A."/>
            <person name="Armour M."/>
            <person name="Olukolu B."/>
            <person name="Poorten T."/>
            <person name="Britton C."/>
            <person name="Davik J."/>
            <person name="Ashrafi H."/>
            <person name="Aiden E.L."/>
            <person name="Borodovsky M."/>
            <person name="Worthington M."/>
        </authorList>
    </citation>
    <scope>NUCLEOTIDE SEQUENCE [LARGE SCALE GENOMIC DNA]</scope>
    <source>
        <strain evidence="21">PI 553951</strain>
    </source>
</reference>
<evidence type="ECO:0000256" key="6">
    <source>
        <dbReference type="ARBA" id="ARBA00022614"/>
    </source>
</evidence>
<evidence type="ECO:0000256" key="2">
    <source>
        <dbReference type="ARBA" id="ARBA00012513"/>
    </source>
</evidence>
<keyword evidence="15" id="KW-0472">Membrane</keyword>
<proteinExistence type="predicted"/>
<evidence type="ECO:0000256" key="10">
    <source>
        <dbReference type="ARBA" id="ARBA00022737"/>
    </source>
</evidence>
<comment type="catalytic activity">
    <reaction evidence="19">
        <text>L-seryl-[protein] + ATP = O-phospho-L-seryl-[protein] + ADP + H(+)</text>
        <dbReference type="Rhea" id="RHEA:17989"/>
        <dbReference type="Rhea" id="RHEA-COMP:9863"/>
        <dbReference type="Rhea" id="RHEA-COMP:11604"/>
        <dbReference type="ChEBI" id="CHEBI:15378"/>
        <dbReference type="ChEBI" id="CHEBI:29999"/>
        <dbReference type="ChEBI" id="CHEBI:30616"/>
        <dbReference type="ChEBI" id="CHEBI:83421"/>
        <dbReference type="ChEBI" id="CHEBI:456216"/>
        <dbReference type="EC" id="2.7.11.1"/>
    </reaction>
</comment>
<evidence type="ECO:0000313" key="21">
    <source>
        <dbReference type="EMBL" id="KAK9910381.1"/>
    </source>
</evidence>
<dbReference type="PANTHER" id="PTHR48055:SF55">
    <property type="entry name" value="PROTEIN KINASE DOMAIN-CONTAINING PROTEIN"/>
    <property type="match status" value="1"/>
</dbReference>
<evidence type="ECO:0000313" key="22">
    <source>
        <dbReference type="Proteomes" id="UP001457282"/>
    </source>
</evidence>
<evidence type="ECO:0000256" key="1">
    <source>
        <dbReference type="ARBA" id="ARBA00004162"/>
    </source>
</evidence>
<dbReference type="InterPro" id="IPR001245">
    <property type="entry name" value="Ser-Thr/Tyr_kinase_cat_dom"/>
</dbReference>
<dbReference type="PROSITE" id="PS50011">
    <property type="entry name" value="PROTEIN_KINASE_DOM"/>
    <property type="match status" value="1"/>
</dbReference>
<dbReference type="PANTHER" id="PTHR48055">
    <property type="entry name" value="LEUCINE-RICH REPEAT RECEPTOR PROTEIN KINASE EMS1"/>
    <property type="match status" value="1"/>
</dbReference>
<keyword evidence="17" id="KW-0325">Glycoprotein</keyword>
<dbReference type="SUPFAM" id="SSF56112">
    <property type="entry name" value="Protein kinase-like (PK-like)"/>
    <property type="match status" value="2"/>
</dbReference>
<dbReference type="GO" id="GO:0005524">
    <property type="term" value="F:ATP binding"/>
    <property type="evidence" value="ECO:0007669"/>
    <property type="project" value="UniProtKB-KW"/>
</dbReference>
<sequence>MKSAAAESSSGSVSYIAPEYKMGSEASTYGDVYSFGILLLELFTGKKPSDKFRNGLNLRNFVATNFLYGVAEIADSRLLENDNLPSKCRAKLAIEGCLRLIFIIGFVCSSESPIDRIDMGYAVSKLQSIRDDFLIRLHYSQTEGVRSRSYSSCMDNGSLELWLHPSTGTEDVRDAPKNLSLIQRLEIAIDVACALDFLHNHHPTPIVHCDINPSNVLLDKELIGHVSDTKFTGVIRSVGYTAPEYRRGSEVSRYGDVYSFGILLLEMFTGKRPTDHMFSVNGLNLRGFVEMAILERVTEIADSRLLLQRGTNDTRLIEECLISIFRIGIACSARGPWDRMNINRVVPKLLFIRDRLLA</sequence>
<dbReference type="InterPro" id="IPR000719">
    <property type="entry name" value="Prot_kinase_dom"/>
</dbReference>
<evidence type="ECO:0000256" key="13">
    <source>
        <dbReference type="ARBA" id="ARBA00022840"/>
    </source>
</evidence>
<keyword evidence="16" id="KW-0675">Receptor</keyword>
<keyword evidence="9" id="KW-0732">Signal</keyword>
<keyword evidence="6" id="KW-0433">Leucine-rich repeat</keyword>
<accession>A0AAW1VQU8</accession>
<dbReference type="InterPro" id="IPR011009">
    <property type="entry name" value="Kinase-like_dom_sf"/>
</dbReference>
<keyword evidence="12" id="KW-0418">Kinase</keyword>
<keyword evidence="7" id="KW-0808">Transferase</keyword>
<comment type="subcellular location">
    <subcellularLocation>
        <location evidence="1">Cell membrane</location>
        <topology evidence="1">Single-pass membrane protein</topology>
    </subcellularLocation>
</comment>
<keyword evidence="8" id="KW-0812">Transmembrane</keyword>
<evidence type="ECO:0000256" key="11">
    <source>
        <dbReference type="ARBA" id="ARBA00022741"/>
    </source>
</evidence>
<feature type="domain" description="Protein kinase" evidence="20">
    <location>
        <begin position="46"/>
        <end position="352"/>
    </location>
</feature>
<organism evidence="21 22">
    <name type="scientific">Rubus argutus</name>
    <name type="common">Southern blackberry</name>
    <dbReference type="NCBI Taxonomy" id="59490"/>
    <lineage>
        <taxon>Eukaryota</taxon>
        <taxon>Viridiplantae</taxon>
        <taxon>Streptophyta</taxon>
        <taxon>Embryophyta</taxon>
        <taxon>Tracheophyta</taxon>
        <taxon>Spermatophyta</taxon>
        <taxon>Magnoliopsida</taxon>
        <taxon>eudicotyledons</taxon>
        <taxon>Gunneridae</taxon>
        <taxon>Pentapetalae</taxon>
        <taxon>rosids</taxon>
        <taxon>fabids</taxon>
        <taxon>Rosales</taxon>
        <taxon>Rosaceae</taxon>
        <taxon>Rosoideae</taxon>
        <taxon>Rosoideae incertae sedis</taxon>
        <taxon>Rubus</taxon>
    </lineage>
</organism>
<evidence type="ECO:0000256" key="3">
    <source>
        <dbReference type="ARBA" id="ARBA00022475"/>
    </source>
</evidence>
<keyword evidence="13" id="KW-0067">ATP-binding</keyword>
<evidence type="ECO:0000256" key="19">
    <source>
        <dbReference type="ARBA" id="ARBA00048679"/>
    </source>
</evidence>
<evidence type="ECO:0000256" key="4">
    <source>
        <dbReference type="ARBA" id="ARBA00022527"/>
    </source>
</evidence>
<evidence type="ECO:0000256" key="5">
    <source>
        <dbReference type="ARBA" id="ARBA00022553"/>
    </source>
</evidence>
<evidence type="ECO:0000256" key="18">
    <source>
        <dbReference type="ARBA" id="ARBA00047899"/>
    </source>
</evidence>
<keyword evidence="4" id="KW-0723">Serine/threonine-protein kinase</keyword>
<evidence type="ECO:0000256" key="16">
    <source>
        <dbReference type="ARBA" id="ARBA00023170"/>
    </source>
</evidence>
<dbReference type="Pfam" id="PF07714">
    <property type="entry name" value="PK_Tyr_Ser-Thr"/>
    <property type="match status" value="2"/>
</dbReference>
<keyword evidence="10" id="KW-0677">Repeat</keyword>
<keyword evidence="5" id="KW-0597">Phosphoprotein</keyword>
<dbReference type="GO" id="GO:0004674">
    <property type="term" value="F:protein serine/threonine kinase activity"/>
    <property type="evidence" value="ECO:0007669"/>
    <property type="project" value="UniProtKB-KW"/>
</dbReference>
<dbReference type="InterPro" id="IPR051564">
    <property type="entry name" value="LRR_receptor-like_kinase"/>
</dbReference>
<evidence type="ECO:0000256" key="7">
    <source>
        <dbReference type="ARBA" id="ARBA00022679"/>
    </source>
</evidence>
<protein>
    <recommendedName>
        <fullName evidence="2">non-specific serine/threonine protein kinase</fullName>
        <ecNumber evidence="2">2.7.11.1</ecNumber>
    </recommendedName>
</protein>
<evidence type="ECO:0000256" key="8">
    <source>
        <dbReference type="ARBA" id="ARBA00022692"/>
    </source>
</evidence>
<dbReference type="Proteomes" id="UP001457282">
    <property type="component" value="Unassembled WGS sequence"/>
</dbReference>
<evidence type="ECO:0000256" key="9">
    <source>
        <dbReference type="ARBA" id="ARBA00022729"/>
    </source>
</evidence>
<evidence type="ECO:0000256" key="15">
    <source>
        <dbReference type="ARBA" id="ARBA00023136"/>
    </source>
</evidence>
<keyword evidence="11" id="KW-0547">Nucleotide-binding</keyword>
<gene>
    <name evidence="21" type="ORF">M0R45_034346</name>
</gene>
<name>A0AAW1VQU8_RUBAR</name>
<dbReference type="FunFam" id="1.10.510.10:FF:000358">
    <property type="entry name" value="Putative leucine-rich repeat receptor-like serine/threonine-protein kinase"/>
    <property type="match status" value="1"/>
</dbReference>
<dbReference type="Gene3D" id="1.10.510.10">
    <property type="entry name" value="Transferase(Phosphotransferase) domain 1"/>
    <property type="match status" value="2"/>
</dbReference>
<keyword evidence="14" id="KW-1133">Transmembrane helix</keyword>